<accession>A0A6J5RF14</accession>
<sequence length="155" mass="17215">MYKINTDLVRRYAKSYAEMNMLATVTIMRHDAPALNTTSGDMSTTDYLTVYEGKARVTTVSGPSTYSLGEEPQYFSNGSVSIPLVDTDGNPTVPQINDTITVDSHHDALMIGRTFRVVDVQAAGQFEAARTMSVVGAQRWEGWNKDPNIPQEWYV</sequence>
<dbReference type="EMBL" id="LR797213">
    <property type="protein sequence ID" value="CAB4194552.1"/>
    <property type="molecule type" value="Genomic_DNA"/>
</dbReference>
<dbReference type="Pfam" id="PF19586">
    <property type="entry name" value="DUF6093"/>
    <property type="match status" value="1"/>
</dbReference>
<organism evidence="1">
    <name type="scientific">uncultured Caudovirales phage</name>
    <dbReference type="NCBI Taxonomy" id="2100421"/>
    <lineage>
        <taxon>Viruses</taxon>
        <taxon>Duplodnaviria</taxon>
        <taxon>Heunggongvirae</taxon>
        <taxon>Uroviricota</taxon>
        <taxon>Caudoviricetes</taxon>
        <taxon>Peduoviridae</taxon>
        <taxon>Maltschvirus</taxon>
        <taxon>Maltschvirus maltsch</taxon>
    </lineage>
</organism>
<evidence type="ECO:0000313" key="1">
    <source>
        <dbReference type="EMBL" id="CAB4194552.1"/>
    </source>
</evidence>
<protein>
    <submittedName>
        <fullName evidence="1">Uncharacterized protein</fullName>
    </submittedName>
</protein>
<name>A0A6J5RF14_9CAUD</name>
<reference evidence="1" key="1">
    <citation type="submission" date="2020-05" db="EMBL/GenBank/DDBJ databases">
        <authorList>
            <person name="Chiriac C."/>
            <person name="Salcher M."/>
            <person name="Ghai R."/>
            <person name="Kavagutti S V."/>
        </authorList>
    </citation>
    <scope>NUCLEOTIDE SEQUENCE</scope>
</reference>
<dbReference type="InterPro" id="IPR046075">
    <property type="entry name" value="DUF6093"/>
</dbReference>
<proteinExistence type="predicted"/>
<gene>
    <name evidence="1" type="ORF">UFOVP1264_7</name>
</gene>